<feature type="region of interest" description="Disordered" evidence="5">
    <location>
        <begin position="157"/>
        <end position="266"/>
    </location>
</feature>
<evidence type="ECO:0000256" key="3">
    <source>
        <dbReference type="ARBA" id="ARBA00022845"/>
    </source>
</evidence>
<feature type="region of interest" description="Disordered" evidence="5">
    <location>
        <begin position="318"/>
        <end position="337"/>
    </location>
</feature>
<evidence type="ECO:0000313" key="7">
    <source>
        <dbReference type="EMBL" id="EYU18180.1"/>
    </source>
</evidence>
<dbReference type="Pfam" id="PF02854">
    <property type="entry name" value="MIF4G"/>
    <property type="match status" value="1"/>
</dbReference>
<name>A0A022PVB1_ERYGU</name>
<dbReference type="InterPro" id="IPR003890">
    <property type="entry name" value="MIF4G-like_typ-3"/>
</dbReference>
<comment type="similarity">
    <text evidence="2">Belongs to the CWC22 family.</text>
</comment>
<feature type="domain" description="MI" evidence="6">
    <location>
        <begin position="632"/>
        <end position="748"/>
    </location>
</feature>
<evidence type="ECO:0000259" key="6">
    <source>
        <dbReference type="PROSITE" id="PS51366"/>
    </source>
</evidence>
<dbReference type="SUPFAM" id="SSF48371">
    <property type="entry name" value="ARM repeat"/>
    <property type="match status" value="1"/>
</dbReference>
<dbReference type="EMBL" id="KI632337">
    <property type="protein sequence ID" value="EYU18180.1"/>
    <property type="molecule type" value="Genomic_DNA"/>
</dbReference>
<protein>
    <recommendedName>
        <fullName evidence="6">MI domain-containing protein</fullName>
    </recommendedName>
</protein>
<dbReference type="Gene3D" id="1.25.40.180">
    <property type="match status" value="1"/>
</dbReference>
<dbReference type="InterPro" id="IPR050781">
    <property type="entry name" value="CWC22_splicing_factor"/>
</dbReference>
<gene>
    <name evidence="7" type="ORF">MIMGU_mgv1a001373mg</name>
</gene>
<dbReference type="InterPro" id="IPR016024">
    <property type="entry name" value="ARM-type_fold"/>
</dbReference>
<evidence type="ECO:0000256" key="4">
    <source>
        <dbReference type="ARBA" id="ARBA00023242"/>
    </source>
</evidence>
<dbReference type="PANTHER" id="PTHR18034">
    <property type="entry name" value="CELL CYCLE CONTROL PROTEIN CWF22-RELATED"/>
    <property type="match status" value="1"/>
</dbReference>
<dbReference type="InterPro" id="IPR003891">
    <property type="entry name" value="Initiation_fac_eIF4g_MI"/>
</dbReference>
<dbReference type="GO" id="GO:0005730">
    <property type="term" value="C:nucleolus"/>
    <property type="evidence" value="ECO:0000318"/>
    <property type="project" value="GO_Central"/>
</dbReference>
<feature type="compositionally biased region" description="Basic residues" evidence="5">
    <location>
        <begin position="34"/>
        <end position="44"/>
    </location>
</feature>
<feature type="compositionally biased region" description="Basic residues" evidence="5">
    <location>
        <begin position="159"/>
        <end position="168"/>
    </location>
</feature>
<dbReference type="AlphaFoldDB" id="A0A022PVB1"/>
<comment type="subcellular location">
    <subcellularLocation>
        <location evidence="1">Nucleus</location>
        <location evidence="1">Nucleolus</location>
    </subcellularLocation>
</comment>
<organism evidence="7 8">
    <name type="scientific">Erythranthe guttata</name>
    <name type="common">Yellow monkey flower</name>
    <name type="synonym">Mimulus guttatus</name>
    <dbReference type="NCBI Taxonomy" id="4155"/>
    <lineage>
        <taxon>Eukaryota</taxon>
        <taxon>Viridiplantae</taxon>
        <taxon>Streptophyta</taxon>
        <taxon>Embryophyta</taxon>
        <taxon>Tracheophyta</taxon>
        <taxon>Spermatophyta</taxon>
        <taxon>Magnoliopsida</taxon>
        <taxon>eudicotyledons</taxon>
        <taxon>Gunneridae</taxon>
        <taxon>Pentapetalae</taxon>
        <taxon>asterids</taxon>
        <taxon>lamiids</taxon>
        <taxon>Lamiales</taxon>
        <taxon>Phrymaceae</taxon>
        <taxon>Erythranthe</taxon>
    </lineage>
</organism>
<dbReference type="SMART" id="SM00544">
    <property type="entry name" value="MA3"/>
    <property type="match status" value="1"/>
</dbReference>
<feature type="region of interest" description="Disordered" evidence="5">
    <location>
        <begin position="1"/>
        <end position="88"/>
    </location>
</feature>
<dbReference type="Proteomes" id="UP000030748">
    <property type="component" value="Unassembled WGS sequence"/>
</dbReference>
<accession>A0A022PVB1</accession>
<feature type="compositionally biased region" description="Acidic residues" evidence="5">
    <location>
        <begin position="172"/>
        <end position="243"/>
    </location>
</feature>
<dbReference type="Pfam" id="PF02847">
    <property type="entry name" value="MA3"/>
    <property type="match status" value="1"/>
</dbReference>
<dbReference type="FunFam" id="1.25.40.180:FF:000043">
    <property type="entry name" value="MIF4G domain-containing protein / MA3 domain-containing protein"/>
    <property type="match status" value="1"/>
</dbReference>
<feature type="compositionally biased region" description="Basic and acidic residues" evidence="5">
    <location>
        <begin position="45"/>
        <end position="82"/>
    </location>
</feature>
<feature type="region of interest" description="Disordered" evidence="5">
    <location>
        <begin position="280"/>
        <end position="310"/>
    </location>
</feature>
<dbReference type="GO" id="GO:0003723">
    <property type="term" value="F:RNA binding"/>
    <property type="evidence" value="ECO:0000318"/>
    <property type="project" value="GO_Central"/>
</dbReference>
<dbReference type="GO" id="GO:0006417">
    <property type="term" value="P:regulation of translation"/>
    <property type="evidence" value="ECO:0007669"/>
    <property type="project" value="UniProtKB-KW"/>
</dbReference>
<evidence type="ECO:0000256" key="2">
    <source>
        <dbReference type="ARBA" id="ARBA00006856"/>
    </source>
</evidence>
<keyword evidence="3" id="KW-0810">Translation regulation</keyword>
<evidence type="ECO:0000256" key="1">
    <source>
        <dbReference type="ARBA" id="ARBA00004604"/>
    </source>
</evidence>
<evidence type="ECO:0000313" key="8">
    <source>
        <dbReference type="Proteomes" id="UP000030748"/>
    </source>
</evidence>
<reference evidence="7 8" key="1">
    <citation type="journal article" date="2013" name="Proc. Natl. Acad. Sci. U.S.A.">
        <title>Fine-scale variation in meiotic recombination in Mimulus inferred from population shotgun sequencing.</title>
        <authorList>
            <person name="Hellsten U."/>
            <person name="Wright K.M."/>
            <person name="Jenkins J."/>
            <person name="Shu S."/>
            <person name="Yuan Y."/>
            <person name="Wessler S.R."/>
            <person name="Schmutz J."/>
            <person name="Willis J.H."/>
            <person name="Rokhsar D.S."/>
        </authorList>
    </citation>
    <scope>NUCLEOTIDE SEQUENCE [LARGE SCALE GENOMIC DNA]</scope>
    <source>
        <strain evidence="8">cv. DUN x IM62</strain>
    </source>
</reference>
<dbReference type="PANTHER" id="PTHR18034:SF4">
    <property type="entry name" value="NUCLEOLAR MIF4G DOMAIN-CONTAINING PROTEIN 1"/>
    <property type="match status" value="1"/>
</dbReference>
<feature type="compositionally biased region" description="Basic and acidic residues" evidence="5">
    <location>
        <begin position="1"/>
        <end position="19"/>
    </location>
</feature>
<dbReference type="STRING" id="4155.A0A022PVB1"/>
<sequence length="831" mass="93356">MEEKSNPKSRAERRKEARISKNKRKFDSWVQHGQSKKKSKPGKKTPKDNGTKILTEAEKSKTKGWGEPRKIGNNRNENDSIRNKGFGKAPKTKFFDLLEMEMGGKLVPSAEEDLNVERRLAKKLKLKKGNLGAANDGMDMLLEGVPDIDELGEFEKVGKKSGKSKKKISMNEDSEDDISVDDEDGEFDFLGSSDEESDLLASGEEEDEEGEEESDLLGGSEEEDDEGEESDFLGSSDEEDEESDRPVSGKGKKRKTKFEEDVETEADVALERKLAKKLKVKAGKVQGDDDDDISMLDGKNENDLKTSSSELAVKSSSNAGLGKYVPPHLRSHGGGESAEYAQVRKRVRGLLNKLSETNVESITAEISTLLQSVGRTAGSQIVSEEVVASCSGGPRGNEQYAAVFASFVAGMACSVGIDFGAKLLERLAKCFEEEYSKDDNLSLRNVTLLLSYLYVFGICSSELIYDFLIMLGKRLTEVDVSTVLTVLQCCGIKLRGDDPVGMKNFISSVQSRVNELKASSEDGKSNINNKRMEFMLETICDIKNNKKRSKEDTVQHTRIKKWLQKLRVDDILIRGLKWSKLLDPSKKGQWWLSGENASKRENVEEVANTIDKEILETKKMLQLAASQRMNTDARRAIFCVIMSGDDYVDAFEKLLRLDLPGKQDREIIRVLVECCLQEKVFNKYYCALASKLCSYDKNHKFTLQYCLWDHFKELDSMPLIRSMHLSKFIAEMVASFSISLAVLKAVDLNNVLSLTPKKIMHFRMLFEAIFEFSDKVVWNIFTRLAITPENESVKSGVEFFIRKYVVCGKKPLEIMFKIARRALDNVEGVIL</sequence>
<dbReference type="PROSITE" id="PS51366">
    <property type="entry name" value="MI"/>
    <property type="match status" value="1"/>
</dbReference>
<dbReference type="GO" id="GO:0042274">
    <property type="term" value="P:ribosomal small subunit biogenesis"/>
    <property type="evidence" value="ECO:0000318"/>
    <property type="project" value="GO_Central"/>
</dbReference>
<dbReference type="eggNOG" id="KOG2141">
    <property type="taxonomic scope" value="Eukaryota"/>
</dbReference>
<evidence type="ECO:0000256" key="5">
    <source>
        <dbReference type="SAM" id="MobiDB-lite"/>
    </source>
</evidence>
<keyword evidence="4" id="KW-0539">Nucleus</keyword>
<dbReference type="SMART" id="SM00543">
    <property type="entry name" value="MIF4G"/>
    <property type="match status" value="1"/>
</dbReference>
<keyword evidence="8" id="KW-1185">Reference proteome</keyword>
<proteinExistence type="inferred from homology"/>